<sequence>MLVRTMKSFIWITAFLLCSLSWVSVSVSESQTVEVQPGDEVTLQCSNISRSPTHTFWSRFVNKTKISCISSMYGSDSDVQFCNGFQNGKFKMSSNISTVFLKITHVDLSDSGMYLCGFYLDGHTKLKVIDLNVRGQDEFTDDVDIKCKKESDGITKLTSVILGGLTVFLVMFIIGLVVKIIQTAINEEQHPPKHENLDFADLKDAALSLFSTTIRRRPASQREVETQVIYAASR</sequence>
<feature type="chain" id="PRO_5043326276" evidence="9">
    <location>
        <begin position="29"/>
        <end position="234"/>
    </location>
</feature>
<dbReference type="PROSITE" id="PS50835">
    <property type="entry name" value="IG_LIKE"/>
    <property type="match status" value="1"/>
</dbReference>
<organism evidence="11 12">
    <name type="scientific">Scomber scombrus</name>
    <name type="common">Atlantic mackerel</name>
    <name type="synonym">Scomber vernalis</name>
    <dbReference type="NCBI Taxonomy" id="13677"/>
    <lineage>
        <taxon>Eukaryota</taxon>
        <taxon>Metazoa</taxon>
        <taxon>Chordata</taxon>
        <taxon>Craniata</taxon>
        <taxon>Vertebrata</taxon>
        <taxon>Euteleostomi</taxon>
        <taxon>Actinopterygii</taxon>
        <taxon>Neopterygii</taxon>
        <taxon>Teleostei</taxon>
        <taxon>Neoteleostei</taxon>
        <taxon>Acanthomorphata</taxon>
        <taxon>Pelagiaria</taxon>
        <taxon>Scombriformes</taxon>
        <taxon>Scombridae</taxon>
        <taxon>Scomber</taxon>
    </lineage>
</organism>
<evidence type="ECO:0000256" key="5">
    <source>
        <dbReference type="ARBA" id="ARBA00023136"/>
    </source>
</evidence>
<proteinExistence type="predicted"/>
<keyword evidence="6" id="KW-1015">Disulfide bond</keyword>
<name>A0AAV1P0H4_SCOSC</name>
<keyword evidence="8" id="KW-0812">Transmembrane</keyword>
<dbReference type="AlphaFoldDB" id="A0AAV1P0H4"/>
<protein>
    <submittedName>
        <fullName evidence="11">Uncharacterized protein LOC121889877</fullName>
    </submittedName>
</protein>
<dbReference type="GO" id="GO:0002376">
    <property type="term" value="P:immune system process"/>
    <property type="evidence" value="ECO:0007669"/>
    <property type="project" value="UniProtKB-KW"/>
</dbReference>
<evidence type="ECO:0000256" key="1">
    <source>
        <dbReference type="ARBA" id="ARBA00004236"/>
    </source>
</evidence>
<feature type="signal peptide" evidence="9">
    <location>
        <begin position="1"/>
        <end position="28"/>
    </location>
</feature>
<keyword evidence="7" id="KW-0325">Glycoprotein</keyword>
<dbReference type="SMART" id="SM00409">
    <property type="entry name" value="IG"/>
    <property type="match status" value="1"/>
</dbReference>
<evidence type="ECO:0000259" key="10">
    <source>
        <dbReference type="PROSITE" id="PS50835"/>
    </source>
</evidence>
<dbReference type="InterPro" id="IPR007110">
    <property type="entry name" value="Ig-like_dom"/>
</dbReference>
<dbReference type="InterPro" id="IPR013783">
    <property type="entry name" value="Ig-like_fold"/>
</dbReference>
<evidence type="ECO:0000313" key="11">
    <source>
        <dbReference type="EMBL" id="CAK6965334.1"/>
    </source>
</evidence>
<dbReference type="GO" id="GO:0005886">
    <property type="term" value="C:plasma membrane"/>
    <property type="evidence" value="ECO:0007669"/>
    <property type="project" value="UniProtKB-SubCell"/>
</dbReference>
<dbReference type="Proteomes" id="UP001314229">
    <property type="component" value="Unassembled WGS sequence"/>
</dbReference>
<evidence type="ECO:0000256" key="4">
    <source>
        <dbReference type="ARBA" id="ARBA00022859"/>
    </source>
</evidence>
<evidence type="ECO:0000256" key="8">
    <source>
        <dbReference type="SAM" id="Phobius"/>
    </source>
</evidence>
<keyword evidence="8" id="KW-1133">Transmembrane helix</keyword>
<dbReference type="InterPro" id="IPR003599">
    <property type="entry name" value="Ig_sub"/>
</dbReference>
<keyword evidence="12" id="KW-1185">Reference proteome</keyword>
<reference evidence="11 12" key="1">
    <citation type="submission" date="2024-01" db="EMBL/GenBank/DDBJ databases">
        <authorList>
            <person name="Alioto T."/>
            <person name="Alioto T."/>
            <person name="Gomez Garrido J."/>
        </authorList>
    </citation>
    <scope>NUCLEOTIDE SEQUENCE [LARGE SCALE GENOMIC DNA]</scope>
</reference>
<comment type="caution">
    <text evidence="11">The sequence shown here is derived from an EMBL/GenBank/DDBJ whole genome shotgun (WGS) entry which is preliminary data.</text>
</comment>
<dbReference type="PANTHER" id="PTHR19433">
    <property type="entry name" value="T-CELL RECEPTOR ALPHA CHAIN V REGION-RELATED"/>
    <property type="match status" value="1"/>
</dbReference>
<feature type="domain" description="Ig-like" evidence="10">
    <location>
        <begin position="23"/>
        <end position="116"/>
    </location>
</feature>
<dbReference type="InterPro" id="IPR013106">
    <property type="entry name" value="Ig_V-set"/>
</dbReference>
<dbReference type="GO" id="GO:0009617">
    <property type="term" value="P:response to bacterium"/>
    <property type="evidence" value="ECO:0007669"/>
    <property type="project" value="TreeGrafter"/>
</dbReference>
<evidence type="ECO:0000256" key="3">
    <source>
        <dbReference type="ARBA" id="ARBA00022729"/>
    </source>
</evidence>
<evidence type="ECO:0000256" key="2">
    <source>
        <dbReference type="ARBA" id="ARBA00022475"/>
    </source>
</evidence>
<dbReference type="InterPro" id="IPR036179">
    <property type="entry name" value="Ig-like_dom_sf"/>
</dbReference>
<gene>
    <name evidence="11" type="ORF">FSCOSCO3_A002915</name>
</gene>
<evidence type="ECO:0000313" key="12">
    <source>
        <dbReference type="Proteomes" id="UP001314229"/>
    </source>
</evidence>
<accession>A0AAV1P0H4</accession>
<keyword evidence="5 8" id="KW-0472">Membrane</keyword>
<dbReference type="Pfam" id="PF07686">
    <property type="entry name" value="V-set"/>
    <property type="match status" value="1"/>
</dbReference>
<keyword evidence="2" id="KW-1003">Cell membrane</keyword>
<dbReference type="PANTHER" id="PTHR19433:SF111">
    <property type="entry name" value="T CELL RECEPTOR ALPHA VARIABLE 4"/>
    <property type="match status" value="1"/>
</dbReference>
<evidence type="ECO:0000256" key="7">
    <source>
        <dbReference type="ARBA" id="ARBA00023180"/>
    </source>
</evidence>
<dbReference type="Gene3D" id="2.60.40.10">
    <property type="entry name" value="Immunoglobulins"/>
    <property type="match status" value="1"/>
</dbReference>
<comment type="subcellular location">
    <subcellularLocation>
        <location evidence="1">Cell membrane</location>
    </subcellularLocation>
</comment>
<evidence type="ECO:0000256" key="9">
    <source>
        <dbReference type="SAM" id="SignalP"/>
    </source>
</evidence>
<evidence type="ECO:0000256" key="6">
    <source>
        <dbReference type="ARBA" id="ARBA00023157"/>
    </source>
</evidence>
<dbReference type="InterPro" id="IPR052051">
    <property type="entry name" value="TCR_complex_component"/>
</dbReference>
<keyword evidence="3 9" id="KW-0732">Signal</keyword>
<keyword evidence="4" id="KW-0391">Immunity</keyword>
<dbReference type="SUPFAM" id="SSF48726">
    <property type="entry name" value="Immunoglobulin"/>
    <property type="match status" value="1"/>
</dbReference>
<feature type="transmembrane region" description="Helical" evidence="8">
    <location>
        <begin position="157"/>
        <end position="178"/>
    </location>
</feature>
<dbReference type="EMBL" id="CAWUFR010000081">
    <property type="protein sequence ID" value="CAK6965334.1"/>
    <property type="molecule type" value="Genomic_DNA"/>
</dbReference>